<evidence type="ECO:0000313" key="1">
    <source>
        <dbReference type="EMBL" id="MEM5290329.1"/>
    </source>
</evidence>
<comment type="caution">
    <text evidence="1">The sequence shown here is derived from an EMBL/GenBank/DDBJ whole genome shotgun (WGS) entry which is preliminary data.</text>
</comment>
<dbReference type="Proteomes" id="UP001494588">
    <property type="component" value="Unassembled WGS sequence"/>
</dbReference>
<dbReference type="EMBL" id="JAZHGC010000035">
    <property type="protein sequence ID" value="MEM5290329.1"/>
    <property type="molecule type" value="Genomic_DNA"/>
</dbReference>
<name>A0ABU9QM32_9BURK</name>
<dbReference type="RefSeq" id="WP_201659005.1">
    <property type="nucleotide sequence ID" value="NZ_CAJHCS010000033.1"/>
</dbReference>
<protein>
    <submittedName>
        <fullName evidence="1">Uncharacterized protein</fullName>
    </submittedName>
</protein>
<evidence type="ECO:0000313" key="2">
    <source>
        <dbReference type="Proteomes" id="UP001494588"/>
    </source>
</evidence>
<gene>
    <name evidence="1" type="ORF">V4C55_31860</name>
</gene>
<organism evidence="1 2">
    <name type="scientific">Paraburkholderia sabiae</name>
    <dbReference type="NCBI Taxonomy" id="273251"/>
    <lineage>
        <taxon>Bacteria</taxon>
        <taxon>Pseudomonadati</taxon>
        <taxon>Pseudomonadota</taxon>
        <taxon>Betaproteobacteria</taxon>
        <taxon>Burkholderiales</taxon>
        <taxon>Burkholderiaceae</taxon>
        <taxon>Paraburkholderia</taxon>
    </lineage>
</organism>
<reference evidence="1 2" key="1">
    <citation type="submission" date="2024-01" db="EMBL/GenBank/DDBJ databases">
        <title>The diversity of rhizobia nodulating Mimosa spp. in eleven states of Brazil covering several biomes is determined by host plant, location, and edaphic factors.</title>
        <authorList>
            <person name="Rouws L."/>
            <person name="Barauna A."/>
            <person name="Beukes C."/>
            <person name="De Faria S.M."/>
            <person name="Gross E."/>
            <person name="Dos Reis Junior F.B."/>
            <person name="Simon M."/>
            <person name="Maluk M."/>
            <person name="Odee D.W."/>
            <person name="Kenicer G."/>
            <person name="Young J.P.W."/>
            <person name="Reis V.M."/>
            <person name="Zilli J."/>
            <person name="James E.K."/>
        </authorList>
    </citation>
    <scope>NUCLEOTIDE SEQUENCE [LARGE SCALE GENOMIC DNA]</scope>
    <source>
        <strain evidence="1 2">JPY77</strain>
    </source>
</reference>
<sequence length="151" mass="16496">MHDSRTAEQQRSDLNAATDALIGTYEVVDGRRNDHHFTSVIVRRKSAEVSGPDVTMTGATSGSTVLRGNKKCRGYFVKNGKYASVMCDAPAYGINFYNLGSVTDLDRTVKDGGVIKGFPDMQVPVGDFLLEYTEDTNGRTHYLVLAKKTAP</sequence>
<accession>A0ABU9QM32</accession>
<proteinExistence type="predicted"/>
<keyword evidence="2" id="KW-1185">Reference proteome</keyword>